<keyword evidence="1" id="KW-1133">Transmembrane helix</keyword>
<keyword evidence="1" id="KW-0472">Membrane</keyword>
<organism evidence="2 3">
    <name type="scientific">Streptomyces ambofaciens</name>
    <dbReference type="NCBI Taxonomy" id="1889"/>
    <lineage>
        <taxon>Bacteria</taxon>
        <taxon>Bacillati</taxon>
        <taxon>Actinomycetota</taxon>
        <taxon>Actinomycetes</taxon>
        <taxon>Kitasatosporales</taxon>
        <taxon>Streptomycetaceae</taxon>
        <taxon>Streptomyces</taxon>
    </lineage>
</organism>
<protein>
    <recommendedName>
        <fullName evidence="4">ACT domain-containing protein</fullName>
    </recommendedName>
</protein>
<dbReference type="EMBL" id="CP012949">
    <property type="protein sequence ID" value="ANB09733.1"/>
    <property type="molecule type" value="Genomic_DNA"/>
</dbReference>
<gene>
    <name evidence="2" type="ORF">SAM40697_5778</name>
</gene>
<dbReference type="Proteomes" id="UP000076720">
    <property type="component" value="Chromosome"/>
</dbReference>
<evidence type="ECO:0000313" key="3">
    <source>
        <dbReference type="Proteomes" id="UP000076720"/>
    </source>
</evidence>
<accession>A0ABN4PH46</accession>
<dbReference type="Pfam" id="PF19953">
    <property type="entry name" value="EACC1"/>
    <property type="match status" value="1"/>
</dbReference>
<dbReference type="InterPro" id="IPR045428">
    <property type="entry name" value="EACC1"/>
</dbReference>
<keyword evidence="3" id="KW-1185">Reference proteome</keyword>
<dbReference type="RefSeq" id="WP_063483685.1">
    <property type="nucleotide sequence ID" value="NZ_CP012949.1"/>
</dbReference>
<evidence type="ECO:0000256" key="1">
    <source>
        <dbReference type="SAM" id="Phobius"/>
    </source>
</evidence>
<reference evidence="2 3" key="2">
    <citation type="journal article" date="2016" name="Genome Announc.">
        <title>Complete Genome Sequence of Streptomyces ambofaciens DSM 40697, a Paradigm for Genome Plasticity Studies.</title>
        <authorList>
            <person name="Thibessard A."/>
            <person name="Leblond P."/>
        </authorList>
    </citation>
    <scope>NUCLEOTIDE SEQUENCE [LARGE SCALE GENOMIC DNA]</scope>
    <source>
        <strain evidence="2 3">DSM 40697</strain>
    </source>
</reference>
<name>A0ABN4PH46_STRAM</name>
<keyword evidence="1" id="KW-0812">Transmembrane</keyword>
<evidence type="ECO:0000313" key="2">
    <source>
        <dbReference type="EMBL" id="ANB09733.1"/>
    </source>
</evidence>
<sequence length="127" mass="13438">MRVTVGVAGEGRPEAEALSLREALLSDPGLRSVRVEERISGAKPGQMGSLEEVVLVLLGAGGVGTILVQSMCNWLAGRRMGVRLVITRDDYTVEVDVPKARDHQEVVALCRSFGLPVGPDAEGGNDT</sequence>
<evidence type="ECO:0008006" key="4">
    <source>
        <dbReference type="Google" id="ProtNLM"/>
    </source>
</evidence>
<reference evidence="3" key="1">
    <citation type="submission" date="2015-10" db="EMBL/GenBank/DDBJ databases">
        <title>Complete genome sequence of Streptomyces ambofaciens DSM 40697.</title>
        <authorList>
            <person name="Thibessard A."/>
            <person name="Leblond P."/>
        </authorList>
    </citation>
    <scope>NUCLEOTIDE SEQUENCE [LARGE SCALE GENOMIC DNA]</scope>
    <source>
        <strain evidence="3">DSM 40697</strain>
    </source>
</reference>
<feature type="transmembrane region" description="Helical" evidence="1">
    <location>
        <begin position="53"/>
        <end position="76"/>
    </location>
</feature>
<proteinExistence type="predicted"/>